<evidence type="ECO:0000256" key="6">
    <source>
        <dbReference type="ARBA" id="ARBA00022692"/>
    </source>
</evidence>
<accession>A0ABV7X455</accession>
<evidence type="ECO:0000256" key="1">
    <source>
        <dbReference type="ARBA" id="ARBA00004377"/>
    </source>
</evidence>
<evidence type="ECO:0000256" key="4">
    <source>
        <dbReference type="ARBA" id="ARBA00022475"/>
    </source>
</evidence>
<reference evidence="12" key="1">
    <citation type="journal article" date="2019" name="Int. J. Syst. Evol. Microbiol.">
        <title>The Global Catalogue of Microorganisms (GCM) 10K type strain sequencing project: providing services to taxonomists for standard genome sequencing and annotation.</title>
        <authorList>
            <consortium name="The Broad Institute Genomics Platform"/>
            <consortium name="The Broad Institute Genome Sequencing Center for Infectious Disease"/>
            <person name="Wu L."/>
            <person name="Ma J."/>
        </authorList>
    </citation>
    <scope>NUCLEOTIDE SEQUENCE [LARGE SCALE GENOMIC DNA]</scope>
    <source>
        <strain evidence="12">KCTC 42644</strain>
    </source>
</reference>
<dbReference type="Proteomes" id="UP001595615">
    <property type="component" value="Unassembled WGS sequence"/>
</dbReference>
<gene>
    <name evidence="11" type="ORF">ACFOMD_00010</name>
</gene>
<evidence type="ECO:0000256" key="3">
    <source>
        <dbReference type="ARBA" id="ARBA00022448"/>
    </source>
</evidence>
<keyword evidence="7" id="KW-0653">Protein transport</keyword>
<name>A0ABV7X455_9SPHN</name>
<dbReference type="EMBL" id="JBHRXV010000001">
    <property type="protein sequence ID" value="MFC3710935.1"/>
    <property type="molecule type" value="Genomic_DNA"/>
</dbReference>
<evidence type="ECO:0000256" key="10">
    <source>
        <dbReference type="SAM" id="Phobius"/>
    </source>
</evidence>
<dbReference type="RefSeq" id="WP_380854885.1">
    <property type="nucleotide sequence ID" value="NZ_JBHRXV010000001.1"/>
</dbReference>
<dbReference type="Gene3D" id="3.30.1360.100">
    <property type="entry name" value="General secretion pathway protein M, EpsM"/>
    <property type="match status" value="1"/>
</dbReference>
<comment type="subcellular location">
    <subcellularLocation>
        <location evidence="1">Cell inner membrane</location>
        <topology evidence="1">Single-pass membrane protein</topology>
    </subcellularLocation>
</comment>
<dbReference type="InterPro" id="IPR007690">
    <property type="entry name" value="T2SS_GspM"/>
</dbReference>
<dbReference type="Pfam" id="PF04612">
    <property type="entry name" value="T2SSM"/>
    <property type="match status" value="1"/>
</dbReference>
<comment type="similarity">
    <text evidence="2">Belongs to the GSP M family.</text>
</comment>
<evidence type="ECO:0000256" key="5">
    <source>
        <dbReference type="ARBA" id="ARBA00022519"/>
    </source>
</evidence>
<comment type="caution">
    <text evidence="11">The sequence shown here is derived from an EMBL/GenBank/DDBJ whole genome shotgun (WGS) entry which is preliminary data.</text>
</comment>
<evidence type="ECO:0000313" key="11">
    <source>
        <dbReference type="EMBL" id="MFC3710935.1"/>
    </source>
</evidence>
<keyword evidence="4" id="KW-1003">Cell membrane</keyword>
<proteinExistence type="inferred from homology"/>
<sequence length="160" mass="17798">MMAMFNSWWRERSDREQRMLAGLGVLLVIVVGWLGIIRPLDTATSAARERHARAVVALADLQELRDRAARATNRPQLPLDETLAPFVTRSAADAGMTVERLEAEGSHQVKVNIAAVRPAAFFGWAQRLEVQHGLIVHQIAAFRNADTTIAVQLTVRRPAR</sequence>
<keyword evidence="12" id="KW-1185">Reference proteome</keyword>
<keyword evidence="5" id="KW-0997">Cell inner membrane</keyword>
<keyword evidence="9 10" id="KW-0472">Membrane</keyword>
<evidence type="ECO:0000256" key="2">
    <source>
        <dbReference type="ARBA" id="ARBA00010637"/>
    </source>
</evidence>
<organism evidence="11 12">
    <name type="scientific">Sphingoaurantiacus capsulatus</name>
    <dbReference type="NCBI Taxonomy" id="1771310"/>
    <lineage>
        <taxon>Bacteria</taxon>
        <taxon>Pseudomonadati</taxon>
        <taxon>Pseudomonadota</taxon>
        <taxon>Alphaproteobacteria</taxon>
        <taxon>Sphingomonadales</taxon>
        <taxon>Sphingosinicellaceae</taxon>
        <taxon>Sphingoaurantiacus</taxon>
    </lineage>
</organism>
<evidence type="ECO:0000313" key="12">
    <source>
        <dbReference type="Proteomes" id="UP001595615"/>
    </source>
</evidence>
<keyword evidence="8 10" id="KW-1133">Transmembrane helix</keyword>
<keyword evidence="6 10" id="KW-0812">Transmembrane</keyword>
<evidence type="ECO:0000256" key="9">
    <source>
        <dbReference type="ARBA" id="ARBA00023136"/>
    </source>
</evidence>
<protein>
    <submittedName>
        <fullName evidence="11">Type II secretion system protein M</fullName>
    </submittedName>
</protein>
<dbReference type="SUPFAM" id="SSF103054">
    <property type="entry name" value="General secretion pathway protein M, EpsM"/>
    <property type="match status" value="1"/>
</dbReference>
<evidence type="ECO:0000256" key="8">
    <source>
        <dbReference type="ARBA" id="ARBA00022989"/>
    </source>
</evidence>
<evidence type="ECO:0000256" key="7">
    <source>
        <dbReference type="ARBA" id="ARBA00022927"/>
    </source>
</evidence>
<feature type="transmembrane region" description="Helical" evidence="10">
    <location>
        <begin position="20"/>
        <end position="40"/>
    </location>
</feature>
<keyword evidence="3" id="KW-0813">Transport</keyword>
<dbReference type="InterPro" id="IPR023229">
    <property type="entry name" value="T2SS_M_periplasmic_sf"/>
</dbReference>